<dbReference type="InterPro" id="IPR036365">
    <property type="entry name" value="PGBD-like_sf"/>
</dbReference>
<dbReference type="InterPro" id="IPR002477">
    <property type="entry name" value="Peptidoglycan-bd-like"/>
</dbReference>
<name>A0A8J7Z220_9CYAN</name>
<gene>
    <name evidence="2" type="ORF">GS601_16810</name>
</gene>
<dbReference type="AlphaFoldDB" id="A0A8J7Z220"/>
<feature type="domain" description="Peptidoglycan binding-like" evidence="1">
    <location>
        <begin position="89"/>
        <end position="134"/>
    </location>
</feature>
<dbReference type="RefSeq" id="WP_162424449.1">
    <property type="nucleotide sequence ID" value="NZ_WVIE01000021.1"/>
</dbReference>
<dbReference type="Proteomes" id="UP000646053">
    <property type="component" value="Unassembled WGS sequence"/>
</dbReference>
<dbReference type="SUPFAM" id="SSF47090">
    <property type="entry name" value="PGBD-like"/>
    <property type="match status" value="1"/>
</dbReference>
<evidence type="ECO:0000313" key="2">
    <source>
        <dbReference type="EMBL" id="NDJ18927.1"/>
    </source>
</evidence>
<evidence type="ECO:0000313" key="3">
    <source>
        <dbReference type="Proteomes" id="UP000646053"/>
    </source>
</evidence>
<evidence type="ECO:0000259" key="1">
    <source>
        <dbReference type="Pfam" id="PF01471"/>
    </source>
</evidence>
<reference evidence="2" key="1">
    <citation type="submission" date="2019-12" db="EMBL/GenBank/DDBJ databases">
        <title>High-Quality draft genome sequences of three cyanobacteria isolated from the limestone walls of the Old Cathedral of Coimbra.</title>
        <authorList>
            <person name="Tiago I."/>
            <person name="Soares F."/>
            <person name="Portugal A."/>
        </authorList>
    </citation>
    <scope>NUCLEOTIDE SEQUENCE</scope>
    <source>
        <strain evidence="2">A</strain>
    </source>
</reference>
<dbReference type="Pfam" id="PF01471">
    <property type="entry name" value="PG_binding_1"/>
    <property type="match status" value="1"/>
</dbReference>
<sequence length="201" mass="22446">MPLSLSDLRENLDGLGYYLGPRGIDGLGNHFNACDRDVLGNINCATTALRGLPYVETYTQAAIAMFQQDSGLPANGQDGVDLRSRVETTVRILQNNLKIVTGLSLPLTGHYRRETYNLIKVYQRNRGFLVTGIAAIAVRRQLDADARGIQTPSPNPTPTPLPSELETLRKFRDDLSQIKGQLFRREITESEFNRRAYDLIP</sequence>
<proteinExistence type="predicted"/>
<comment type="caution">
    <text evidence="2">The sequence shown here is derived from an EMBL/GenBank/DDBJ whole genome shotgun (WGS) entry which is preliminary data.</text>
</comment>
<protein>
    <recommendedName>
        <fullName evidence="1">Peptidoglycan binding-like domain-containing protein</fullName>
    </recommendedName>
</protein>
<keyword evidence="3" id="KW-1185">Reference proteome</keyword>
<organism evidence="2 3">
    <name type="scientific">Myxacorys almedinensis A</name>
    <dbReference type="NCBI Taxonomy" id="2690445"/>
    <lineage>
        <taxon>Bacteria</taxon>
        <taxon>Bacillati</taxon>
        <taxon>Cyanobacteriota</taxon>
        <taxon>Cyanophyceae</taxon>
        <taxon>Leptolyngbyales</taxon>
        <taxon>Leptolyngbyaceae</taxon>
        <taxon>Myxacorys</taxon>
        <taxon>Myxacorys almedinensis</taxon>
    </lineage>
</organism>
<dbReference type="EMBL" id="WVIE01000021">
    <property type="protein sequence ID" value="NDJ18927.1"/>
    <property type="molecule type" value="Genomic_DNA"/>
</dbReference>
<accession>A0A8J7Z220</accession>